<sequence>MQVILHAGAHCTDDGKLLKSLFKNREAFQKRGIALPKPRHYRQLLSATVKALSKRAAGPDSRMAFLDAILDMDATDVDRVIMHSENFFCVPKLGFHKGRIYPQAGSRLGYMTHLFAEDEVELFLSIRNPATHLPAMYASTPHTQFVEFLDGADPRDIYWSDLITSIRQEAPNVPITVWSNEDTPLIWSELMREIAGLAANEHILGGHDLLAEIMSAEGMSRFQSYRESHPDMTEVQTRRVITAFLDKFAIDDMVEEEVDLPGWTEPLVDQLTEQYEEDIFEISRIPGVTYLSP</sequence>
<reference evidence="1 2" key="1">
    <citation type="submission" date="2016-10" db="EMBL/GenBank/DDBJ databases">
        <title>Genome sequence of Planktotalea frisia SH6-1.</title>
        <authorList>
            <person name="Poehlein A."/>
            <person name="Bakenhus I."/>
            <person name="Voget S."/>
            <person name="Brinkhoff T."/>
            <person name="Simon M."/>
        </authorList>
    </citation>
    <scope>NUCLEOTIDE SEQUENCE [LARGE SCALE GENOMIC DNA]</scope>
    <source>
        <strain evidence="1 2">SH6-1</strain>
    </source>
</reference>
<dbReference type="EMBL" id="MLCB01000146">
    <property type="protein sequence ID" value="OJI93339.1"/>
    <property type="molecule type" value="Genomic_DNA"/>
</dbReference>
<organism evidence="1 2">
    <name type="scientific">Planktotalea frisia</name>
    <dbReference type="NCBI Taxonomy" id="696762"/>
    <lineage>
        <taxon>Bacteria</taxon>
        <taxon>Pseudomonadati</taxon>
        <taxon>Pseudomonadota</taxon>
        <taxon>Alphaproteobacteria</taxon>
        <taxon>Rhodobacterales</taxon>
        <taxon>Paracoccaceae</taxon>
        <taxon>Planktotalea</taxon>
    </lineage>
</organism>
<dbReference type="RefSeq" id="WP_072631008.1">
    <property type="nucleotide sequence ID" value="NZ_MLCB01000146.1"/>
</dbReference>
<accession>A0A1L9NVQ5</accession>
<dbReference type="STRING" id="696762.PFRI_24630"/>
<protein>
    <recommendedName>
        <fullName evidence="3">Sulfotransferase domain protein</fullName>
    </recommendedName>
</protein>
<keyword evidence="2" id="KW-1185">Reference proteome</keyword>
<proteinExistence type="predicted"/>
<dbReference type="AlphaFoldDB" id="A0A1L9NVQ5"/>
<evidence type="ECO:0000313" key="2">
    <source>
        <dbReference type="Proteomes" id="UP000184514"/>
    </source>
</evidence>
<evidence type="ECO:0008006" key="3">
    <source>
        <dbReference type="Google" id="ProtNLM"/>
    </source>
</evidence>
<evidence type="ECO:0000313" key="1">
    <source>
        <dbReference type="EMBL" id="OJI93339.1"/>
    </source>
</evidence>
<gene>
    <name evidence="1" type="ORF">PFRI_24630</name>
</gene>
<dbReference type="Proteomes" id="UP000184514">
    <property type="component" value="Unassembled WGS sequence"/>
</dbReference>
<comment type="caution">
    <text evidence="1">The sequence shown here is derived from an EMBL/GenBank/DDBJ whole genome shotgun (WGS) entry which is preliminary data.</text>
</comment>
<name>A0A1L9NVQ5_9RHOB</name>